<evidence type="ECO:0000256" key="3">
    <source>
        <dbReference type="ARBA" id="ARBA00004964"/>
    </source>
</evidence>
<dbReference type="GO" id="GO:0004373">
    <property type="term" value="F:alpha-1,4-glucan glucosyltransferase (UDP-glucose donor) activity"/>
    <property type="evidence" value="ECO:0007669"/>
    <property type="project" value="InterPro"/>
</dbReference>
<keyword evidence="7 11" id="KW-0328">Glycosyltransferase</keyword>
<dbReference type="RefSeq" id="WP_105073509.1">
    <property type="nucleotide sequence ID" value="NZ_PPGH01000035.1"/>
</dbReference>
<evidence type="ECO:0000256" key="5">
    <source>
        <dbReference type="ARBA" id="ARBA00012588"/>
    </source>
</evidence>
<sequence length="490" mass="55040">MYIALISAECAPIAKAGGLGDFVLGLARELVRCGETVEIVLPYYDVLDIAPLADLQVVYEQLRVPFHNEWITCRVFGGKLTEVNCLFIDPQSVHGLFQRRRIYGEQDDAERFAFFARAVLEFMLQSGRQPDILHCNDWQTGLIPVLLYEVYQALGMNRTRVCYTLHNLGYQGRVSETILRQVGLDPQRVMTADRLRDSQDGRLANLLQGGIVYSNFVNTVSPRYAWEIQHTEQGMGLQPLLNTYAHKFGGVLNGIDEEIWNPELDPLIPTNFGVETLPRKALNRQALRSRLGLQTVDKPIMAIVTRLDYQKGVDLIAHGIHDTLAHGGQIVLLGTALDPAIAAQFAQLKQDTAANPDCHLELGYDETLAHLIYAGADLMLIPSRYEPCGLTQMIAMKYGVVPVVRRAGGLADTVFDANYSDQPFELRNGYVFDELTAAGLESALRRALGLWHGYPEYFWQLRVNGMRSDLSWRRPAQRYLAIYAQLRATV</sequence>
<evidence type="ECO:0000313" key="14">
    <source>
        <dbReference type="EMBL" id="PQJ95860.1"/>
    </source>
</evidence>
<evidence type="ECO:0000256" key="11">
    <source>
        <dbReference type="HAMAP-Rule" id="MF_00484"/>
    </source>
</evidence>
<keyword evidence="15" id="KW-1185">Reference proteome</keyword>
<dbReference type="EMBL" id="PPGH01000035">
    <property type="protein sequence ID" value="PQJ95860.1"/>
    <property type="molecule type" value="Genomic_DNA"/>
</dbReference>
<dbReference type="NCBIfam" id="TIGR02095">
    <property type="entry name" value="glgA"/>
    <property type="match status" value="1"/>
</dbReference>
<dbReference type="InterPro" id="IPR011835">
    <property type="entry name" value="GS/SS"/>
</dbReference>
<name>A0A2S7XQ46_9GAMM</name>
<dbReference type="InterPro" id="IPR013534">
    <property type="entry name" value="Starch_synth_cat_dom"/>
</dbReference>
<dbReference type="HAMAP" id="MF_00484">
    <property type="entry name" value="Glycogen_synth"/>
    <property type="match status" value="1"/>
</dbReference>
<evidence type="ECO:0000256" key="2">
    <source>
        <dbReference type="ARBA" id="ARBA00002764"/>
    </source>
</evidence>
<feature type="domain" description="Starch synthase catalytic" evidence="13">
    <location>
        <begin position="3"/>
        <end position="242"/>
    </location>
</feature>
<feature type="binding site" evidence="11">
    <location>
        <position position="15"/>
    </location>
    <ligand>
        <name>ADP-alpha-D-glucose</name>
        <dbReference type="ChEBI" id="CHEBI:57498"/>
    </ligand>
</feature>
<dbReference type="EC" id="2.4.1.21" evidence="5 11"/>
<evidence type="ECO:0000256" key="9">
    <source>
        <dbReference type="ARBA" id="ARBA00023056"/>
    </source>
</evidence>
<dbReference type="Pfam" id="PF00534">
    <property type="entry name" value="Glycos_transf_1"/>
    <property type="match status" value="1"/>
</dbReference>
<dbReference type="OrthoDB" id="9808590at2"/>
<dbReference type="InterPro" id="IPR001296">
    <property type="entry name" value="Glyco_trans_1"/>
</dbReference>
<protein>
    <recommendedName>
        <fullName evidence="6 11">Glycogen synthase</fullName>
        <ecNumber evidence="5 11">2.4.1.21</ecNumber>
    </recommendedName>
    <alternativeName>
        <fullName evidence="10 11">Starch [bacterial glycogen] synthase</fullName>
    </alternativeName>
</protein>
<dbReference type="Proteomes" id="UP000239936">
    <property type="component" value="Unassembled WGS sequence"/>
</dbReference>
<dbReference type="SUPFAM" id="SSF53756">
    <property type="entry name" value="UDP-Glycosyltransferase/glycogen phosphorylase"/>
    <property type="match status" value="1"/>
</dbReference>
<feature type="domain" description="Glycosyl transferase family 1" evidence="12">
    <location>
        <begin position="296"/>
        <end position="448"/>
    </location>
</feature>
<evidence type="ECO:0000313" key="15">
    <source>
        <dbReference type="Proteomes" id="UP000239936"/>
    </source>
</evidence>
<comment type="catalytic activity">
    <reaction evidence="1 11">
        <text>[(1-&gt;4)-alpha-D-glucosyl](n) + ADP-alpha-D-glucose = [(1-&gt;4)-alpha-D-glucosyl](n+1) + ADP + H(+)</text>
        <dbReference type="Rhea" id="RHEA:18189"/>
        <dbReference type="Rhea" id="RHEA-COMP:9584"/>
        <dbReference type="Rhea" id="RHEA-COMP:9587"/>
        <dbReference type="ChEBI" id="CHEBI:15378"/>
        <dbReference type="ChEBI" id="CHEBI:15444"/>
        <dbReference type="ChEBI" id="CHEBI:57498"/>
        <dbReference type="ChEBI" id="CHEBI:456216"/>
        <dbReference type="EC" id="2.4.1.21"/>
    </reaction>
</comment>
<comment type="similarity">
    <text evidence="4 11">Belongs to the glycosyltransferase 1 family. Bacterial/plant glycogen synthase subfamily.</text>
</comment>
<comment type="function">
    <text evidence="2 11">Synthesizes alpha-1,4-glucan chains using ADP-glucose.</text>
</comment>
<comment type="pathway">
    <text evidence="3 11">Glycan biosynthesis; glycogen biosynthesis.</text>
</comment>
<dbReference type="CDD" id="cd03791">
    <property type="entry name" value="GT5_Glycogen_synthase_DULL1-like"/>
    <property type="match status" value="1"/>
</dbReference>
<evidence type="ECO:0000259" key="12">
    <source>
        <dbReference type="Pfam" id="PF00534"/>
    </source>
</evidence>
<evidence type="ECO:0000256" key="8">
    <source>
        <dbReference type="ARBA" id="ARBA00022679"/>
    </source>
</evidence>
<dbReference type="AlphaFoldDB" id="A0A2S7XQ46"/>
<organism evidence="14 15">
    <name type="scientific">Chromatium okenii</name>
    <dbReference type="NCBI Taxonomy" id="61644"/>
    <lineage>
        <taxon>Bacteria</taxon>
        <taxon>Pseudomonadati</taxon>
        <taxon>Pseudomonadota</taxon>
        <taxon>Gammaproteobacteria</taxon>
        <taxon>Chromatiales</taxon>
        <taxon>Chromatiaceae</taxon>
        <taxon>Chromatium</taxon>
    </lineage>
</organism>
<dbReference type="PANTHER" id="PTHR46083">
    <property type="match status" value="1"/>
</dbReference>
<comment type="caution">
    <text evidence="14">The sequence shown here is derived from an EMBL/GenBank/DDBJ whole genome shotgun (WGS) entry which is preliminary data.</text>
</comment>
<dbReference type="GO" id="GO:0005978">
    <property type="term" value="P:glycogen biosynthetic process"/>
    <property type="evidence" value="ECO:0007669"/>
    <property type="project" value="UniProtKB-UniRule"/>
</dbReference>
<evidence type="ECO:0000256" key="7">
    <source>
        <dbReference type="ARBA" id="ARBA00022676"/>
    </source>
</evidence>
<dbReference type="PANTHER" id="PTHR46083:SF1">
    <property type="entry name" value="GLYCOGEN SYNTHASE 2-RELATED"/>
    <property type="match status" value="1"/>
</dbReference>
<dbReference type="Pfam" id="PF08323">
    <property type="entry name" value="Glyco_transf_5"/>
    <property type="match status" value="1"/>
</dbReference>
<reference evidence="14 15" key="1">
    <citation type="submission" date="2018-01" db="EMBL/GenBank/DDBJ databases">
        <title>The complete genome sequence of Chromatium okenii LaCa, a purple sulfur bacterium with a turbulent life.</title>
        <authorList>
            <person name="Luedin S.M."/>
            <person name="Liechti N."/>
            <person name="Storelli N."/>
            <person name="Danza F."/>
            <person name="Wittwer M."/>
            <person name="Pothier J.F."/>
            <person name="Tonolla M.A."/>
        </authorList>
    </citation>
    <scope>NUCLEOTIDE SEQUENCE [LARGE SCALE GENOMIC DNA]</scope>
    <source>
        <strain evidence="14 15">LaCa</strain>
    </source>
</reference>
<evidence type="ECO:0000256" key="1">
    <source>
        <dbReference type="ARBA" id="ARBA00001478"/>
    </source>
</evidence>
<dbReference type="UniPathway" id="UPA00164"/>
<dbReference type="GO" id="GO:0009011">
    <property type="term" value="F:alpha-1,4-glucan glucosyltransferase (ADP-glucose donor) activity"/>
    <property type="evidence" value="ECO:0007669"/>
    <property type="project" value="UniProtKB-UniRule"/>
</dbReference>
<evidence type="ECO:0000259" key="13">
    <source>
        <dbReference type="Pfam" id="PF08323"/>
    </source>
</evidence>
<keyword evidence="9 11" id="KW-0320">Glycogen biosynthesis</keyword>
<dbReference type="Gene3D" id="3.40.50.2000">
    <property type="entry name" value="Glycogen Phosphorylase B"/>
    <property type="match status" value="2"/>
</dbReference>
<proteinExistence type="inferred from homology"/>
<dbReference type="NCBIfam" id="NF001905">
    <property type="entry name" value="PRK00654.2-4"/>
    <property type="match status" value="1"/>
</dbReference>
<gene>
    <name evidence="11" type="primary">glgA</name>
    <name evidence="14" type="ORF">CXB77_08175</name>
</gene>
<evidence type="ECO:0000256" key="6">
    <source>
        <dbReference type="ARBA" id="ARBA00019935"/>
    </source>
</evidence>
<accession>A0A2S7XQ46</accession>
<evidence type="ECO:0000256" key="4">
    <source>
        <dbReference type="ARBA" id="ARBA00010281"/>
    </source>
</evidence>
<keyword evidence="8 11" id="KW-0808">Transferase</keyword>
<evidence type="ECO:0000256" key="10">
    <source>
        <dbReference type="ARBA" id="ARBA00031722"/>
    </source>
</evidence>